<proteinExistence type="inferred from homology"/>
<dbReference type="PANTHER" id="PTHR30548">
    <property type="entry name" value="2-HYDROXYGLUTARYL-COA DEHYDRATASE, D-COMPONENT-RELATED"/>
    <property type="match status" value="1"/>
</dbReference>
<name>A0ABQ5KL08_9EUKA</name>
<dbReference type="Pfam" id="PF06050">
    <property type="entry name" value="HGD-D"/>
    <property type="match status" value="1"/>
</dbReference>
<evidence type="ECO:0000313" key="4">
    <source>
        <dbReference type="Proteomes" id="UP001057375"/>
    </source>
</evidence>
<feature type="region of interest" description="Disordered" evidence="2">
    <location>
        <begin position="1"/>
        <end position="25"/>
    </location>
</feature>
<organism evidence="3 4">
    <name type="scientific">Aduncisulcus paluster</name>
    <dbReference type="NCBI Taxonomy" id="2918883"/>
    <lineage>
        <taxon>Eukaryota</taxon>
        <taxon>Metamonada</taxon>
        <taxon>Carpediemonas-like organisms</taxon>
        <taxon>Aduncisulcus</taxon>
    </lineage>
</organism>
<sequence>MAELEDWKDQGKKVAGSLRKKQAPIKEAERELPASLCPLIKSSYGYAATDTCPFFGFSDIIVAETTCDGKKKMYELMKAIKPLHLMQLPHTQKGNAPFQYWLSSLHELEDFL</sequence>
<dbReference type="PANTHER" id="PTHR30548:SF6">
    <property type="entry name" value="DEHYDRATASE SUBUNIT YJIM-RELATED"/>
    <property type="match status" value="1"/>
</dbReference>
<dbReference type="EMBL" id="BQXS01002814">
    <property type="protein sequence ID" value="GKT33191.1"/>
    <property type="molecule type" value="Genomic_DNA"/>
</dbReference>
<evidence type="ECO:0000313" key="3">
    <source>
        <dbReference type="EMBL" id="GKT33191.1"/>
    </source>
</evidence>
<accession>A0ABQ5KL08</accession>
<keyword evidence="4" id="KW-1185">Reference proteome</keyword>
<protein>
    <submittedName>
        <fullName evidence="3">FldB/FldC dehydratase alpha/beta subunit like protein</fullName>
    </submittedName>
</protein>
<comment type="similarity">
    <text evidence="1">Belongs to the FldB/FldC dehydratase alpha/beta subunit family.</text>
</comment>
<evidence type="ECO:0000256" key="2">
    <source>
        <dbReference type="SAM" id="MobiDB-lite"/>
    </source>
</evidence>
<dbReference type="Proteomes" id="UP001057375">
    <property type="component" value="Unassembled WGS sequence"/>
</dbReference>
<feature type="compositionally biased region" description="Basic and acidic residues" evidence="2">
    <location>
        <begin position="1"/>
        <end position="12"/>
    </location>
</feature>
<gene>
    <name evidence="3" type="ORF">ADUPG1_002414</name>
</gene>
<reference evidence="3" key="1">
    <citation type="submission" date="2022-03" db="EMBL/GenBank/DDBJ databases">
        <title>Draft genome sequence of Aduncisulcus paluster, a free-living microaerophilic Fornicata.</title>
        <authorList>
            <person name="Yuyama I."/>
            <person name="Kume K."/>
            <person name="Tamura T."/>
            <person name="Inagaki Y."/>
            <person name="Hashimoto T."/>
        </authorList>
    </citation>
    <scope>NUCLEOTIDE SEQUENCE</scope>
    <source>
        <strain evidence="3">NY0171</strain>
    </source>
</reference>
<feature type="non-terminal residue" evidence="3">
    <location>
        <position position="112"/>
    </location>
</feature>
<comment type="caution">
    <text evidence="3">The sequence shown here is derived from an EMBL/GenBank/DDBJ whole genome shotgun (WGS) entry which is preliminary data.</text>
</comment>
<evidence type="ECO:0000256" key="1">
    <source>
        <dbReference type="ARBA" id="ARBA00005806"/>
    </source>
</evidence>
<dbReference type="Gene3D" id="3.40.50.11890">
    <property type="match status" value="1"/>
</dbReference>
<dbReference type="InterPro" id="IPR010327">
    <property type="entry name" value="FldB/FldC_alpha/beta"/>
</dbReference>